<keyword evidence="7 9" id="KW-0472">Membrane</keyword>
<dbReference type="GO" id="GO:0015743">
    <property type="term" value="P:malate transport"/>
    <property type="evidence" value="ECO:0007669"/>
    <property type="project" value="InterPro"/>
</dbReference>
<evidence type="ECO:0000313" key="10">
    <source>
        <dbReference type="EMBL" id="PKA56322.1"/>
    </source>
</evidence>
<dbReference type="InterPro" id="IPR020966">
    <property type="entry name" value="ALMT"/>
</dbReference>
<feature type="transmembrane region" description="Helical" evidence="9">
    <location>
        <begin position="123"/>
        <end position="140"/>
    </location>
</feature>
<keyword evidence="6" id="KW-0406">Ion transport</keyword>
<organism evidence="10 11">
    <name type="scientific">Apostasia shenzhenica</name>
    <dbReference type="NCBI Taxonomy" id="1088818"/>
    <lineage>
        <taxon>Eukaryota</taxon>
        <taxon>Viridiplantae</taxon>
        <taxon>Streptophyta</taxon>
        <taxon>Embryophyta</taxon>
        <taxon>Tracheophyta</taxon>
        <taxon>Spermatophyta</taxon>
        <taxon>Magnoliopsida</taxon>
        <taxon>Liliopsida</taxon>
        <taxon>Asparagales</taxon>
        <taxon>Orchidaceae</taxon>
        <taxon>Apostasioideae</taxon>
        <taxon>Apostasia</taxon>
    </lineage>
</organism>
<feature type="transmembrane region" description="Helical" evidence="9">
    <location>
        <begin position="67"/>
        <end position="86"/>
    </location>
</feature>
<evidence type="ECO:0000256" key="7">
    <source>
        <dbReference type="ARBA" id="ARBA00023136"/>
    </source>
</evidence>
<keyword evidence="8" id="KW-0407">Ion channel</keyword>
<dbReference type="STRING" id="1088818.A0A2I0AL79"/>
<evidence type="ECO:0000313" key="11">
    <source>
        <dbReference type="Proteomes" id="UP000236161"/>
    </source>
</evidence>
<proteinExistence type="inferred from homology"/>
<keyword evidence="4 9" id="KW-0812">Transmembrane</keyword>
<feature type="transmembrane region" description="Helical" evidence="9">
    <location>
        <begin position="208"/>
        <end position="230"/>
    </location>
</feature>
<keyword evidence="11" id="KW-1185">Reference proteome</keyword>
<feature type="transmembrane region" description="Helical" evidence="9">
    <location>
        <begin position="92"/>
        <end position="111"/>
    </location>
</feature>
<keyword evidence="3" id="KW-0813">Transport</keyword>
<protein>
    <submittedName>
        <fullName evidence="10">Aluminum-activated malate transporter 10</fullName>
    </submittedName>
</protein>
<evidence type="ECO:0000256" key="5">
    <source>
        <dbReference type="ARBA" id="ARBA00022989"/>
    </source>
</evidence>
<evidence type="ECO:0000256" key="4">
    <source>
        <dbReference type="ARBA" id="ARBA00022692"/>
    </source>
</evidence>
<comment type="subcellular location">
    <subcellularLocation>
        <location evidence="1">Membrane</location>
        <topology evidence="1">Multi-pass membrane protein</topology>
    </subcellularLocation>
</comment>
<evidence type="ECO:0000256" key="2">
    <source>
        <dbReference type="ARBA" id="ARBA00007079"/>
    </source>
</evidence>
<name>A0A2I0AL79_9ASPA</name>
<dbReference type="PANTHER" id="PTHR31086">
    <property type="entry name" value="ALUMINUM-ACTIVATED MALATE TRANSPORTER 10"/>
    <property type="match status" value="1"/>
</dbReference>
<dbReference type="Pfam" id="PF11744">
    <property type="entry name" value="ALMT"/>
    <property type="match status" value="1"/>
</dbReference>
<keyword evidence="5 9" id="KW-1133">Transmembrane helix</keyword>
<evidence type="ECO:0000256" key="6">
    <source>
        <dbReference type="ARBA" id="ARBA00023065"/>
    </source>
</evidence>
<dbReference type="EMBL" id="KZ451974">
    <property type="protein sequence ID" value="PKA56322.1"/>
    <property type="molecule type" value="Genomic_DNA"/>
</dbReference>
<dbReference type="Proteomes" id="UP000236161">
    <property type="component" value="Unassembled WGS sequence"/>
</dbReference>
<dbReference type="GO" id="GO:0016020">
    <property type="term" value="C:membrane"/>
    <property type="evidence" value="ECO:0007669"/>
    <property type="project" value="UniProtKB-SubCell"/>
</dbReference>
<evidence type="ECO:0000256" key="9">
    <source>
        <dbReference type="SAM" id="Phobius"/>
    </source>
</evidence>
<dbReference type="GO" id="GO:0034220">
    <property type="term" value="P:monoatomic ion transmembrane transport"/>
    <property type="evidence" value="ECO:0007669"/>
    <property type="project" value="UniProtKB-KW"/>
</dbReference>
<feature type="transmembrane region" description="Helical" evidence="9">
    <location>
        <begin position="146"/>
        <end position="166"/>
    </location>
</feature>
<feature type="transmembrane region" description="Helical" evidence="9">
    <location>
        <begin position="178"/>
        <end position="196"/>
    </location>
</feature>
<gene>
    <name evidence="10" type="primary">ALMT10</name>
    <name evidence="10" type="ORF">AXF42_Ash011252</name>
</gene>
<reference evidence="10 11" key="1">
    <citation type="journal article" date="2017" name="Nature">
        <title>The Apostasia genome and the evolution of orchids.</title>
        <authorList>
            <person name="Zhang G.Q."/>
            <person name="Liu K.W."/>
            <person name="Li Z."/>
            <person name="Lohaus R."/>
            <person name="Hsiao Y.Y."/>
            <person name="Niu S.C."/>
            <person name="Wang J.Y."/>
            <person name="Lin Y.C."/>
            <person name="Xu Q."/>
            <person name="Chen L.J."/>
            <person name="Yoshida K."/>
            <person name="Fujiwara S."/>
            <person name="Wang Z.W."/>
            <person name="Zhang Y.Q."/>
            <person name="Mitsuda N."/>
            <person name="Wang M."/>
            <person name="Liu G.H."/>
            <person name="Pecoraro L."/>
            <person name="Huang H.X."/>
            <person name="Xiao X.J."/>
            <person name="Lin M."/>
            <person name="Wu X.Y."/>
            <person name="Wu W.L."/>
            <person name="Chen Y.Y."/>
            <person name="Chang S.B."/>
            <person name="Sakamoto S."/>
            <person name="Ohme-Takagi M."/>
            <person name="Yagi M."/>
            <person name="Zeng S.J."/>
            <person name="Shen C.Y."/>
            <person name="Yeh C.M."/>
            <person name="Luo Y.B."/>
            <person name="Tsai W.C."/>
            <person name="Van de Peer Y."/>
            <person name="Liu Z.J."/>
        </authorList>
    </citation>
    <scope>NUCLEOTIDE SEQUENCE [LARGE SCALE GENOMIC DNA]</scope>
    <source>
        <strain evidence="11">cv. Shenzhen</strain>
        <tissue evidence="10">Stem</tissue>
    </source>
</reference>
<dbReference type="AlphaFoldDB" id="A0A2I0AL79"/>
<evidence type="ECO:0000256" key="8">
    <source>
        <dbReference type="ARBA" id="ARBA00023303"/>
    </source>
</evidence>
<dbReference type="OrthoDB" id="68611at2759"/>
<accession>A0A2I0AL79</accession>
<evidence type="ECO:0000256" key="3">
    <source>
        <dbReference type="ARBA" id="ARBA00022448"/>
    </source>
</evidence>
<comment type="similarity">
    <text evidence="2">Belongs to the aromatic acid exporter (TC 2.A.85) family.</text>
</comment>
<evidence type="ECO:0000256" key="1">
    <source>
        <dbReference type="ARBA" id="ARBA00004141"/>
    </source>
</evidence>
<sequence>MAATDRRETTVASIVTGEWRVTIPKESLTTVKHEHGLVRRAWLATIAKVAAGEKMVAKIASDDPRKVVHAFKVGITLALVSLFYYLRPLYDGVGGTAMWAVMTVVVIFEYTAGGTLYKGLNRAAATLTAGALGVGIHWFASKAGHAGELIILNGAVFILASVVSFSRFFPAIKRQFDYGATIFILTFCLVAVSGYRVDELVVLAQERLSTVCIGIAICLIVSMLICPVWAGGDLHRLTAGNADKLADSLEGSVEGYFDGKEAPKAQGFKCVLNSKALEDSLVNLARWEPGHGPFSFRHPWSQYKRLGDAMRNCAFCIEALYGCLTSEIQAPELMKKRLSDACLKLSSNSAKALRETAACIRLMERSKTLECLIGETSCAAAEVKRELPELLPAGDAEVDHQLVTTKRNHSLIEAMPLVAFASILAEIPARVKGVAEELEKLADLAGFKAAGERLSN</sequence>